<evidence type="ECO:0000313" key="9">
    <source>
        <dbReference type="Proteomes" id="UP000576082"/>
    </source>
</evidence>
<evidence type="ECO:0000256" key="1">
    <source>
        <dbReference type="ARBA" id="ARBA00007072"/>
    </source>
</evidence>
<dbReference type="InterPro" id="IPR008928">
    <property type="entry name" value="6-hairpin_glycosidase_sf"/>
</dbReference>
<keyword evidence="4" id="KW-0326">Glycosidase</keyword>
<dbReference type="InterPro" id="IPR013783">
    <property type="entry name" value="Ig-like_fold"/>
</dbReference>
<dbReference type="GO" id="GO:0000272">
    <property type="term" value="P:polysaccharide catabolic process"/>
    <property type="evidence" value="ECO:0007669"/>
    <property type="project" value="UniProtKB-KW"/>
</dbReference>
<dbReference type="RefSeq" id="WP_169658309.1">
    <property type="nucleotide sequence ID" value="NZ_JABANE010000054.1"/>
</dbReference>
<evidence type="ECO:0000313" key="8">
    <source>
        <dbReference type="EMBL" id="NME70059.1"/>
    </source>
</evidence>
<dbReference type="Pfam" id="PF02927">
    <property type="entry name" value="CelD_N"/>
    <property type="match status" value="1"/>
</dbReference>
<evidence type="ECO:0000256" key="5">
    <source>
        <dbReference type="ARBA" id="ARBA00023326"/>
    </source>
</evidence>
<sequence>MRNYQLIFGAFLSLLFFSNTIIGAEKSIFLINHLGYQQNEYKSAVLQTSSSSIPIEFFIKDTKGNVVFKGALKEGGQVDNWHTGKAYKADFTSFNEVGKFILNATIGEEKVQSYSFSIYENSIASDVLPLLVKAFKHERSDTVYEEKDSKMSFFGDRDDIVDASGGWYDASGEKGKYLSHLSFSNYMTPQQLPMNIWNMLESASKLEEVKMDNQKDIIKSLKEEAAFGADYLVRIQDAEGYFYATIFAGWTKDPNQREICAYSGQDGKRNTNYQAAFREGGGVAIADLARCASMKVEGKYSSEKYLEVAEKGYTHLKEHNTEYCDDGKENIIDDYTALLATIELYKATAKETYLADARQRATSLQNRMMSSAYGMFNWLRADEKGERPFFHGAEAGLPIIAMTHYLSIEKKASAKKKALAFINKSVNFELAITAQTTNPFGLSRQFVKATNEDKPRAAFFIPHQNETKYWWQGENARLASLATAMYKAIPYLSDKKVKQSAKQFASNQTNWILGLNPYNVCMLQGVGFNNPDYIEQGVSYNYDGGVCNGITAGFKDESDIAFRPMPYENDPAQRWRWSEQWLQHGGWMIPAVAYAAYIQTLQLN</sequence>
<dbReference type="InterPro" id="IPR012341">
    <property type="entry name" value="6hp_glycosidase-like_sf"/>
</dbReference>
<reference evidence="8 9" key="1">
    <citation type="submission" date="2020-04" db="EMBL/GenBank/DDBJ databases">
        <title>Flammeovirga sp. SR4, a novel species isolated from seawater.</title>
        <authorList>
            <person name="Wang X."/>
        </authorList>
    </citation>
    <scope>NUCLEOTIDE SEQUENCE [LARGE SCALE GENOMIC DNA]</scope>
    <source>
        <strain evidence="8 9">ATCC 23126</strain>
    </source>
</reference>
<dbReference type="InterPro" id="IPR004197">
    <property type="entry name" value="Cellulase_Ig-like"/>
</dbReference>
<evidence type="ECO:0000259" key="7">
    <source>
        <dbReference type="Pfam" id="PF02927"/>
    </source>
</evidence>
<name>A0A7X9RWT4_9BACT</name>
<gene>
    <name evidence="8" type="ORF">HHU12_18945</name>
</gene>
<comment type="caution">
    <text evidence="8">The sequence shown here is derived from an EMBL/GenBank/DDBJ whole genome shotgun (WGS) entry which is preliminary data.</text>
</comment>
<dbReference type="SUPFAM" id="SSF48208">
    <property type="entry name" value="Six-hairpin glycosidases"/>
    <property type="match status" value="1"/>
</dbReference>
<dbReference type="PANTHER" id="PTHR22298">
    <property type="entry name" value="ENDO-1,4-BETA-GLUCANASE"/>
    <property type="match status" value="1"/>
</dbReference>
<feature type="domain" description="Cellulase Ig-like" evidence="7">
    <location>
        <begin position="30"/>
        <end position="104"/>
    </location>
</feature>
<dbReference type="SUPFAM" id="SSF81296">
    <property type="entry name" value="E set domains"/>
    <property type="match status" value="1"/>
</dbReference>
<dbReference type="CDD" id="cd02850">
    <property type="entry name" value="E_set_Cellulase_N"/>
    <property type="match status" value="1"/>
</dbReference>
<evidence type="ECO:0000256" key="4">
    <source>
        <dbReference type="ARBA" id="ARBA00023295"/>
    </source>
</evidence>
<feature type="domain" description="Glycoside hydrolase family 9" evidence="6">
    <location>
        <begin position="149"/>
        <end position="535"/>
    </location>
</feature>
<accession>A0A7X9RWT4</accession>
<evidence type="ECO:0000256" key="2">
    <source>
        <dbReference type="ARBA" id="ARBA00022801"/>
    </source>
</evidence>
<dbReference type="Gene3D" id="2.60.40.10">
    <property type="entry name" value="Immunoglobulins"/>
    <property type="match status" value="1"/>
</dbReference>
<dbReference type="AlphaFoldDB" id="A0A7X9RWT4"/>
<proteinExistence type="inferred from homology"/>
<dbReference type="Pfam" id="PF00759">
    <property type="entry name" value="Glyco_hydro_9"/>
    <property type="match status" value="1"/>
</dbReference>
<dbReference type="InterPro" id="IPR014756">
    <property type="entry name" value="Ig_E-set"/>
</dbReference>
<keyword evidence="5" id="KW-0624">Polysaccharide degradation</keyword>
<protein>
    <submittedName>
        <fullName evidence="8">Chitobiase</fullName>
    </submittedName>
</protein>
<dbReference type="InterPro" id="IPR001701">
    <property type="entry name" value="Glyco_hydro_9"/>
</dbReference>
<evidence type="ECO:0000259" key="6">
    <source>
        <dbReference type="Pfam" id="PF00759"/>
    </source>
</evidence>
<dbReference type="EMBL" id="JABANE010000054">
    <property type="protein sequence ID" value="NME70059.1"/>
    <property type="molecule type" value="Genomic_DNA"/>
</dbReference>
<keyword evidence="2" id="KW-0378">Hydrolase</keyword>
<dbReference type="Proteomes" id="UP000576082">
    <property type="component" value="Unassembled WGS sequence"/>
</dbReference>
<dbReference type="Gene3D" id="1.50.10.10">
    <property type="match status" value="1"/>
</dbReference>
<keyword evidence="9" id="KW-1185">Reference proteome</keyword>
<dbReference type="GO" id="GO:0008810">
    <property type="term" value="F:cellulase activity"/>
    <property type="evidence" value="ECO:0007669"/>
    <property type="project" value="InterPro"/>
</dbReference>
<comment type="similarity">
    <text evidence="1">Belongs to the glycosyl hydrolase 9 (cellulase E) family.</text>
</comment>
<organism evidence="8 9">
    <name type="scientific">Flammeovirga aprica JL-4</name>
    <dbReference type="NCBI Taxonomy" id="694437"/>
    <lineage>
        <taxon>Bacteria</taxon>
        <taxon>Pseudomonadati</taxon>
        <taxon>Bacteroidota</taxon>
        <taxon>Cytophagia</taxon>
        <taxon>Cytophagales</taxon>
        <taxon>Flammeovirgaceae</taxon>
        <taxon>Flammeovirga</taxon>
    </lineage>
</organism>
<evidence type="ECO:0000256" key="3">
    <source>
        <dbReference type="ARBA" id="ARBA00023277"/>
    </source>
</evidence>
<keyword evidence="3" id="KW-0119">Carbohydrate metabolism</keyword>